<dbReference type="InterPro" id="IPR051159">
    <property type="entry name" value="Hexapeptide_acetyltransf"/>
</dbReference>
<dbReference type="GO" id="GO:0016746">
    <property type="term" value="F:acyltransferase activity"/>
    <property type="evidence" value="ECO:0007669"/>
    <property type="project" value="UniProtKB-KW"/>
</dbReference>
<dbReference type="EMBL" id="SEWF01000038">
    <property type="protein sequence ID" value="RYU93720.1"/>
    <property type="molecule type" value="Genomic_DNA"/>
</dbReference>
<name>A0A4V1ZCS9_9BACT</name>
<dbReference type="CDD" id="cd04647">
    <property type="entry name" value="LbH_MAT_like"/>
    <property type="match status" value="1"/>
</dbReference>
<keyword evidence="5" id="KW-1185">Reference proteome</keyword>
<gene>
    <name evidence="4" type="ORF">EWM59_20595</name>
</gene>
<evidence type="ECO:0000313" key="5">
    <source>
        <dbReference type="Proteomes" id="UP000293162"/>
    </source>
</evidence>
<organism evidence="4 5">
    <name type="scientific">Emticicia agri</name>
    <dbReference type="NCBI Taxonomy" id="2492393"/>
    <lineage>
        <taxon>Bacteria</taxon>
        <taxon>Pseudomonadati</taxon>
        <taxon>Bacteroidota</taxon>
        <taxon>Cytophagia</taxon>
        <taxon>Cytophagales</taxon>
        <taxon>Leadbetterellaceae</taxon>
        <taxon>Emticicia</taxon>
    </lineage>
</organism>
<reference evidence="4 5" key="1">
    <citation type="submission" date="2019-02" db="EMBL/GenBank/DDBJ databases">
        <title>Bacterial novel species Emticicia sp. 17J42-9 isolated from soil.</title>
        <authorList>
            <person name="Jung H.-Y."/>
        </authorList>
    </citation>
    <scope>NUCLEOTIDE SEQUENCE [LARGE SCALE GENOMIC DNA]</scope>
    <source>
        <strain evidence="4 5">17J42-9</strain>
    </source>
</reference>
<dbReference type="Pfam" id="PF14602">
    <property type="entry name" value="Hexapep_2"/>
    <property type="match status" value="1"/>
</dbReference>
<keyword evidence="3 4" id="KW-0012">Acyltransferase</keyword>
<dbReference type="InterPro" id="IPR018357">
    <property type="entry name" value="Hexapep_transf_CS"/>
</dbReference>
<proteinExistence type="predicted"/>
<protein>
    <submittedName>
        <fullName evidence="4">Acyltransferase</fullName>
    </submittedName>
</protein>
<dbReference type="PROSITE" id="PS00101">
    <property type="entry name" value="HEXAPEP_TRANSFERASES"/>
    <property type="match status" value="1"/>
</dbReference>
<dbReference type="Gene3D" id="2.160.10.10">
    <property type="entry name" value="Hexapeptide repeat proteins"/>
    <property type="match status" value="1"/>
</dbReference>
<dbReference type="InterPro" id="IPR001451">
    <property type="entry name" value="Hexapep"/>
</dbReference>
<dbReference type="InterPro" id="IPR011004">
    <property type="entry name" value="Trimer_LpxA-like_sf"/>
</dbReference>
<comment type="caution">
    <text evidence="4">The sequence shown here is derived from an EMBL/GenBank/DDBJ whole genome shotgun (WGS) entry which is preliminary data.</text>
</comment>
<dbReference type="OrthoDB" id="755870at2"/>
<keyword evidence="2" id="KW-0677">Repeat</keyword>
<keyword evidence="1 4" id="KW-0808">Transferase</keyword>
<dbReference type="RefSeq" id="WP_130023141.1">
    <property type="nucleotide sequence ID" value="NZ_SEWF01000038.1"/>
</dbReference>
<sequence>MELNSYSFIYRALRKILIYLKRNILEFRAYLRLWGNGVHFDRTLICNGLPIIDVHRTGLCKIGNNCSINSNINFNPIGRYSPTFIIVRENAKLIIGNNVGISSSAIVCHKEIIIGDNVKMGGNVTIYDTDFHSLNAKERINSPLDKINTIYKPVIIEDDVFIGAHSTILKGVTVGKGAIIGAGSVVTKNILPNEIWAGNPAHFIKNNNI</sequence>
<evidence type="ECO:0000256" key="2">
    <source>
        <dbReference type="ARBA" id="ARBA00022737"/>
    </source>
</evidence>
<dbReference type="Proteomes" id="UP000293162">
    <property type="component" value="Unassembled WGS sequence"/>
</dbReference>
<accession>A0A4V1ZCS9</accession>
<dbReference type="AlphaFoldDB" id="A0A4V1ZCS9"/>
<evidence type="ECO:0000256" key="1">
    <source>
        <dbReference type="ARBA" id="ARBA00022679"/>
    </source>
</evidence>
<dbReference type="SUPFAM" id="SSF51161">
    <property type="entry name" value="Trimeric LpxA-like enzymes"/>
    <property type="match status" value="1"/>
</dbReference>
<dbReference type="PANTHER" id="PTHR23416">
    <property type="entry name" value="SIALIC ACID SYNTHASE-RELATED"/>
    <property type="match status" value="1"/>
</dbReference>
<evidence type="ECO:0000313" key="4">
    <source>
        <dbReference type="EMBL" id="RYU93720.1"/>
    </source>
</evidence>
<evidence type="ECO:0000256" key="3">
    <source>
        <dbReference type="ARBA" id="ARBA00023315"/>
    </source>
</evidence>